<keyword evidence="2" id="KW-1185">Reference proteome</keyword>
<proteinExistence type="predicted"/>
<dbReference type="EMBL" id="KN833707">
    <property type="protein sequence ID" value="KIK25499.1"/>
    <property type="molecule type" value="Genomic_DNA"/>
</dbReference>
<accession>A0A0C9ZHR2</accession>
<dbReference type="Proteomes" id="UP000054018">
    <property type="component" value="Unassembled WGS sequence"/>
</dbReference>
<dbReference type="HOGENOM" id="CLU_2427877_0_0_1"/>
<gene>
    <name evidence="1" type="ORF">PISMIDRAFT_339051</name>
</gene>
<name>A0A0C9ZHR2_9AGAM</name>
<reference evidence="1 2" key="1">
    <citation type="submission" date="2014-04" db="EMBL/GenBank/DDBJ databases">
        <authorList>
            <consortium name="DOE Joint Genome Institute"/>
            <person name="Kuo A."/>
            <person name="Kohler A."/>
            <person name="Costa M.D."/>
            <person name="Nagy L.G."/>
            <person name="Floudas D."/>
            <person name="Copeland A."/>
            <person name="Barry K.W."/>
            <person name="Cichocki N."/>
            <person name="Veneault-Fourrey C."/>
            <person name="LaButti K."/>
            <person name="Lindquist E.A."/>
            <person name="Lipzen A."/>
            <person name="Lundell T."/>
            <person name="Morin E."/>
            <person name="Murat C."/>
            <person name="Sun H."/>
            <person name="Tunlid A."/>
            <person name="Henrissat B."/>
            <person name="Grigoriev I.V."/>
            <person name="Hibbett D.S."/>
            <person name="Martin F."/>
            <person name="Nordberg H.P."/>
            <person name="Cantor M.N."/>
            <person name="Hua S.X."/>
        </authorList>
    </citation>
    <scope>NUCLEOTIDE SEQUENCE [LARGE SCALE GENOMIC DNA]</scope>
    <source>
        <strain evidence="1 2">441</strain>
    </source>
</reference>
<dbReference type="AlphaFoldDB" id="A0A0C9ZHR2"/>
<evidence type="ECO:0000313" key="1">
    <source>
        <dbReference type="EMBL" id="KIK25499.1"/>
    </source>
</evidence>
<organism evidence="1 2">
    <name type="scientific">Pisolithus microcarpus 441</name>
    <dbReference type="NCBI Taxonomy" id="765257"/>
    <lineage>
        <taxon>Eukaryota</taxon>
        <taxon>Fungi</taxon>
        <taxon>Dikarya</taxon>
        <taxon>Basidiomycota</taxon>
        <taxon>Agaricomycotina</taxon>
        <taxon>Agaricomycetes</taxon>
        <taxon>Agaricomycetidae</taxon>
        <taxon>Boletales</taxon>
        <taxon>Sclerodermatineae</taxon>
        <taxon>Pisolithaceae</taxon>
        <taxon>Pisolithus</taxon>
    </lineage>
</organism>
<sequence>MWSLVVVSLSNGIIGFRKNGGIVHSNISACSSSERHWNHCPMTLEDSRRTSGRVWKALTDYLLERRVGDRYPWETVWDGQMTWLVDLRESL</sequence>
<protein>
    <submittedName>
        <fullName evidence="1">Uncharacterized protein</fullName>
    </submittedName>
</protein>
<reference evidence="2" key="2">
    <citation type="submission" date="2015-01" db="EMBL/GenBank/DDBJ databases">
        <title>Evolutionary Origins and Diversification of the Mycorrhizal Mutualists.</title>
        <authorList>
            <consortium name="DOE Joint Genome Institute"/>
            <consortium name="Mycorrhizal Genomics Consortium"/>
            <person name="Kohler A."/>
            <person name="Kuo A."/>
            <person name="Nagy L.G."/>
            <person name="Floudas D."/>
            <person name="Copeland A."/>
            <person name="Barry K.W."/>
            <person name="Cichocki N."/>
            <person name="Veneault-Fourrey C."/>
            <person name="LaButti K."/>
            <person name="Lindquist E.A."/>
            <person name="Lipzen A."/>
            <person name="Lundell T."/>
            <person name="Morin E."/>
            <person name="Murat C."/>
            <person name="Riley R."/>
            <person name="Ohm R."/>
            <person name="Sun H."/>
            <person name="Tunlid A."/>
            <person name="Henrissat B."/>
            <person name="Grigoriev I.V."/>
            <person name="Hibbett D.S."/>
            <person name="Martin F."/>
        </authorList>
    </citation>
    <scope>NUCLEOTIDE SEQUENCE [LARGE SCALE GENOMIC DNA]</scope>
    <source>
        <strain evidence="2">441</strain>
    </source>
</reference>
<evidence type="ECO:0000313" key="2">
    <source>
        <dbReference type="Proteomes" id="UP000054018"/>
    </source>
</evidence>